<keyword evidence="4" id="KW-1185">Reference proteome</keyword>
<feature type="compositionally biased region" description="Basic and acidic residues" evidence="1">
    <location>
        <begin position="124"/>
        <end position="152"/>
    </location>
</feature>
<evidence type="ECO:0000313" key="3">
    <source>
        <dbReference type="EMBL" id="RKI05804.1"/>
    </source>
</evidence>
<dbReference type="PROSITE" id="PS50995">
    <property type="entry name" value="HTH_MARR_2"/>
    <property type="match status" value="1"/>
</dbReference>
<organism evidence="3 4">
    <name type="scientific">Corallococcus praedator</name>
    <dbReference type="NCBI Taxonomy" id="2316724"/>
    <lineage>
        <taxon>Bacteria</taxon>
        <taxon>Pseudomonadati</taxon>
        <taxon>Myxococcota</taxon>
        <taxon>Myxococcia</taxon>
        <taxon>Myxococcales</taxon>
        <taxon>Cystobacterineae</taxon>
        <taxon>Myxococcaceae</taxon>
        <taxon>Corallococcus</taxon>
    </lineage>
</organism>
<feature type="domain" description="HTH marR-type" evidence="2">
    <location>
        <begin position="221"/>
        <end position="356"/>
    </location>
</feature>
<dbReference type="SUPFAM" id="SSF46785">
    <property type="entry name" value="Winged helix' DNA-binding domain"/>
    <property type="match status" value="1"/>
</dbReference>
<reference evidence="3 4" key="1">
    <citation type="submission" date="2018-09" db="EMBL/GenBank/DDBJ databases">
        <authorList>
            <person name="Livingstone P.G."/>
            <person name="Whitworth D.E."/>
        </authorList>
    </citation>
    <scope>NUCLEOTIDE SEQUENCE [LARGE SCALE GENOMIC DNA]</scope>
    <source>
        <strain evidence="3 4">CA031B</strain>
    </source>
</reference>
<feature type="region of interest" description="Disordered" evidence="1">
    <location>
        <begin position="1"/>
        <end position="193"/>
    </location>
</feature>
<proteinExistence type="predicted"/>
<dbReference type="SMART" id="SM00347">
    <property type="entry name" value="HTH_MARR"/>
    <property type="match status" value="1"/>
</dbReference>
<dbReference type="InterPro" id="IPR039422">
    <property type="entry name" value="MarR/SlyA-like"/>
</dbReference>
<dbReference type="Gene3D" id="1.10.10.10">
    <property type="entry name" value="Winged helix-like DNA-binding domain superfamily/Winged helix DNA-binding domain"/>
    <property type="match status" value="1"/>
</dbReference>
<evidence type="ECO:0000259" key="2">
    <source>
        <dbReference type="PROSITE" id="PS50995"/>
    </source>
</evidence>
<feature type="compositionally biased region" description="Low complexity" evidence="1">
    <location>
        <begin position="159"/>
        <end position="168"/>
    </location>
</feature>
<dbReference type="InterPro" id="IPR000835">
    <property type="entry name" value="HTH_MarR-typ"/>
</dbReference>
<dbReference type="PANTHER" id="PTHR33164:SF105">
    <property type="entry name" value="TRANSCRIPTIONAL REPRESSOR PROTEIN-RELATED"/>
    <property type="match status" value="1"/>
</dbReference>
<feature type="compositionally biased region" description="Basic and acidic residues" evidence="1">
    <location>
        <begin position="9"/>
        <end position="42"/>
    </location>
</feature>
<comment type="caution">
    <text evidence="3">The sequence shown here is derived from an EMBL/GenBank/DDBJ whole genome shotgun (WGS) entry which is preliminary data.</text>
</comment>
<protein>
    <submittedName>
        <fullName evidence="3">MarR family transcriptional regulator</fullName>
    </submittedName>
</protein>
<dbReference type="Pfam" id="PF12802">
    <property type="entry name" value="MarR_2"/>
    <property type="match status" value="1"/>
</dbReference>
<dbReference type="Proteomes" id="UP000278907">
    <property type="component" value="Unassembled WGS sequence"/>
</dbReference>
<name>A0ABX9QEI0_9BACT</name>
<gene>
    <name evidence="3" type="ORF">D7Y13_21660</name>
</gene>
<dbReference type="PANTHER" id="PTHR33164">
    <property type="entry name" value="TRANSCRIPTIONAL REGULATOR, MARR FAMILY"/>
    <property type="match status" value="1"/>
</dbReference>
<sequence length="366" mass="41420">MQRARRRGRDREDGVGEDREPQHVPEQDELRRHPIRGDEPRHQGRGQSDEDVEVPSLEGDLGGGSSVLMPREEDEFDGDAEALRGDRPVTRGVREQRLRERRSTQDQEHRDGAQRKERPRRRTRALDRQHARGCEQGRRSQPEREHRHDSEPQPRGGRRFAPAASRAACDAHAHQRDHAQVQSDHRRVRRESHGRTMPMHMHLRTRWATSPSSKTARAMQRDCAGHRVRQAARLLTRTYDDAMRPLGIQVSQLFVLVAVGTCGESGAPIGKLAKALALDQTTLSRNVVPLEKAGWLRVARSPHDARSRVVLLTRAGARMIESAYPQWEAAQERLRRTLGAGPFEALHAALLGGIRGRTRVTRCGQA</sequence>
<dbReference type="EMBL" id="RAWI01000170">
    <property type="protein sequence ID" value="RKI05804.1"/>
    <property type="molecule type" value="Genomic_DNA"/>
</dbReference>
<dbReference type="InterPro" id="IPR036388">
    <property type="entry name" value="WH-like_DNA-bd_sf"/>
</dbReference>
<accession>A0ABX9QEI0</accession>
<evidence type="ECO:0000256" key="1">
    <source>
        <dbReference type="SAM" id="MobiDB-lite"/>
    </source>
</evidence>
<feature type="compositionally biased region" description="Basic and acidic residues" evidence="1">
    <location>
        <begin position="81"/>
        <end position="116"/>
    </location>
</feature>
<dbReference type="InterPro" id="IPR036390">
    <property type="entry name" value="WH_DNA-bd_sf"/>
</dbReference>
<evidence type="ECO:0000313" key="4">
    <source>
        <dbReference type="Proteomes" id="UP000278907"/>
    </source>
</evidence>
<feature type="compositionally biased region" description="Basic and acidic residues" evidence="1">
    <location>
        <begin position="169"/>
        <end position="185"/>
    </location>
</feature>